<accession>A0A370GJV6</accession>
<dbReference type="OrthoDB" id="4526041at2"/>
<dbReference type="EMBL" id="QQAZ01000020">
    <property type="protein sequence ID" value="RDI43539.1"/>
    <property type="molecule type" value="Genomic_DNA"/>
</dbReference>
<evidence type="ECO:0000313" key="3">
    <source>
        <dbReference type="Proteomes" id="UP000255355"/>
    </source>
</evidence>
<dbReference type="AlphaFoldDB" id="A0A370GJV6"/>
<evidence type="ECO:0000256" key="1">
    <source>
        <dbReference type="SAM" id="SignalP"/>
    </source>
</evidence>
<reference evidence="2 3" key="1">
    <citation type="submission" date="2018-07" db="EMBL/GenBank/DDBJ databases">
        <title>Genomic Encyclopedia of Type Strains, Phase IV (KMG-IV): sequencing the most valuable type-strain genomes for metagenomic binning, comparative biology and taxonomic classification.</title>
        <authorList>
            <person name="Goeker M."/>
        </authorList>
    </citation>
    <scope>NUCLEOTIDE SEQUENCE [LARGE SCALE GENOMIC DNA]</scope>
    <source>
        <strain evidence="2 3">DSM 44952</strain>
    </source>
</reference>
<keyword evidence="3" id="KW-1185">Reference proteome</keyword>
<proteinExistence type="predicted"/>
<dbReference type="PROSITE" id="PS51257">
    <property type="entry name" value="PROKAR_LIPOPROTEIN"/>
    <property type="match status" value="1"/>
</dbReference>
<sequence>MHHSERATTQPWICRVLLPLALAVAATACTSQASDADNAPAVEKYLGIWNYNQPDRTTLTNIAVTDAPGRNQVPQVGDIVFTADGTDRIIGRTDVGCTWRFKASAESLELDPPSQLCHNPTQHVAYTVSRWTVTVDGDQEKETIAAKSHRADRDYDFAVQNGARTKAEEYDPDATDKFTGTWAYDPADPATGANLRATTRTAPDGARMMDQSQEQGNVRITRDYGNRVTARTDNGCSWSLSAHGNTAKLDPPVQTCTLPTAAAITLRSWTIATDGEHQASTMIGTDERGSEFVVGVGSVSRR</sequence>
<dbReference type="Proteomes" id="UP000255355">
    <property type="component" value="Unassembled WGS sequence"/>
</dbReference>
<protein>
    <recommendedName>
        <fullName evidence="4">Lipocalin-like protein</fullName>
    </recommendedName>
</protein>
<feature type="chain" id="PRO_5016736919" description="Lipocalin-like protein" evidence="1">
    <location>
        <begin position="34"/>
        <end position="302"/>
    </location>
</feature>
<name>A0A370GJV6_9NOCA</name>
<gene>
    <name evidence="2" type="ORF">DFR68_1206</name>
</gene>
<comment type="caution">
    <text evidence="2">The sequence shown here is derived from an EMBL/GenBank/DDBJ whole genome shotgun (WGS) entry which is preliminary data.</text>
</comment>
<keyword evidence="1" id="KW-0732">Signal</keyword>
<evidence type="ECO:0008006" key="4">
    <source>
        <dbReference type="Google" id="ProtNLM"/>
    </source>
</evidence>
<dbReference type="RefSeq" id="WP_068027236.1">
    <property type="nucleotide sequence ID" value="NZ_QQAZ01000020.1"/>
</dbReference>
<organism evidence="2 3">
    <name type="scientific">Nocardia mexicana</name>
    <dbReference type="NCBI Taxonomy" id="279262"/>
    <lineage>
        <taxon>Bacteria</taxon>
        <taxon>Bacillati</taxon>
        <taxon>Actinomycetota</taxon>
        <taxon>Actinomycetes</taxon>
        <taxon>Mycobacteriales</taxon>
        <taxon>Nocardiaceae</taxon>
        <taxon>Nocardia</taxon>
    </lineage>
</organism>
<feature type="signal peptide" evidence="1">
    <location>
        <begin position="1"/>
        <end position="33"/>
    </location>
</feature>
<evidence type="ECO:0000313" key="2">
    <source>
        <dbReference type="EMBL" id="RDI43539.1"/>
    </source>
</evidence>